<dbReference type="EMBL" id="CP098827">
    <property type="protein sequence ID" value="XBO69630.1"/>
    <property type="molecule type" value="Genomic_DNA"/>
</dbReference>
<dbReference type="InterPro" id="IPR050902">
    <property type="entry name" value="ABC_Transporter_SBP"/>
</dbReference>
<dbReference type="PROSITE" id="PS50983">
    <property type="entry name" value="FE_B12_PBP"/>
    <property type="match status" value="1"/>
</dbReference>
<gene>
    <name evidence="4" type="ORF">NFG58_13465</name>
</gene>
<evidence type="ECO:0000313" key="4">
    <source>
        <dbReference type="EMBL" id="XBO69630.1"/>
    </source>
</evidence>
<accession>A0AAU7KDR2</accession>
<feature type="signal peptide" evidence="2">
    <location>
        <begin position="1"/>
        <end position="25"/>
    </location>
</feature>
<feature type="chain" id="PRO_5043582698" evidence="2">
    <location>
        <begin position="26"/>
        <end position="305"/>
    </location>
</feature>
<dbReference type="GO" id="GO:0071281">
    <property type="term" value="P:cellular response to iron ion"/>
    <property type="evidence" value="ECO:0007669"/>
    <property type="project" value="TreeGrafter"/>
</dbReference>
<evidence type="ECO:0000256" key="1">
    <source>
        <dbReference type="ARBA" id="ARBA00022729"/>
    </source>
</evidence>
<reference evidence="4" key="1">
    <citation type="submission" date="2022-06" db="EMBL/GenBank/DDBJ databases">
        <title>A novel DMS-producing enzyme.</title>
        <authorList>
            <person name="Zhang Y."/>
        </authorList>
    </citation>
    <scope>NUCLEOTIDE SEQUENCE</scope>
    <source>
        <strain evidence="4">RT37</strain>
    </source>
</reference>
<dbReference type="Gene3D" id="3.40.50.1980">
    <property type="entry name" value="Nitrogenase molybdenum iron protein domain"/>
    <property type="match status" value="2"/>
</dbReference>
<dbReference type="InterPro" id="IPR054828">
    <property type="entry name" value="Vit_B12_bind_prot"/>
</dbReference>
<dbReference type="CDD" id="cd01144">
    <property type="entry name" value="BtuF"/>
    <property type="match status" value="1"/>
</dbReference>
<dbReference type="RefSeq" id="WP_348826726.1">
    <property type="nucleotide sequence ID" value="NZ_CP098827.1"/>
</dbReference>
<keyword evidence="1 2" id="KW-0732">Signal</keyword>
<proteinExistence type="predicted"/>
<organism evidence="4">
    <name type="scientific">Halomonas sp. RT37</name>
    <dbReference type="NCBI Taxonomy" id="2950872"/>
    <lineage>
        <taxon>Bacteria</taxon>
        <taxon>Pseudomonadati</taxon>
        <taxon>Pseudomonadota</taxon>
        <taxon>Gammaproteobacteria</taxon>
        <taxon>Oceanospirillales</taxon>
        <taxon>Halomonadaceae</taxon>
        <taxon>Halomonas</taxon>
    </lineage>
</organism>
<dbReference type="SUPFAM" id="SSF53807">
    <property type="entry name" value="Helical backbone' metal receptor"/>
    <property type="match status" value="1"/>
</dbReference>
<feature type="domain" description="Fe/B12 periplasmic-binding" evidence="3">
    <location>
        <begin position="53"/>
        <end position="302"/>
    </location>
</feature>
<evidence type="ECO:0000259" key="3">
    <source>
        <dbReference type="PROSITE" id="PS50983"/>
    </source>
</evidence>
<dbReference type="Pfam" id="PF01497">
    <property type="entry name" value="Peripla_BP_2"/>
    <property type="match status" value="1"/>
</dbReference>
<evidence type="ECO:0000256" key="2">
    <source>
        <dbReference type="SAM" id="SignalP"/>
    </source>
</evidence>
<protein>
    <submittedName>
        <fullName evidence="4">Cobalamin-binding protein</fullName>
    </submittedName>
</protein>
<name>A0AAU7KDR2_9GAMM</name>
<dbReference type="PANTHER" id="PTHR30535:SF34">
    <property type="entry name" value="MOLYBDATE-BINDING PROTEIN MOLA"/>
    <property type="match status" value="1"/>
</dbReference>
<dbReference type="NCBIfam" id="NF038402">
    <property type="entry name" value="TroA_like"/>
    <property type="match status" value="1"/>
</dbReference>
<dbReference type="InterPro" id="IPR002491">
    <property type="entry name" value="ABC_transptr_periplasmic_BD"/>
</dbReference>
<dbReference type="AlphaFoldDB" id="A0AAU7KDR2"/>
<sequence length="305" mass="32801">MIIRRSLVSASAGLVLSALASAAMASSSPGGNGDICVFDDTERDLCLAAPAERIVALSPSVTEMLFAAGAGERVVGVVSFSDYPEAARSLPQVGSYDRLDLESLLALDPDLVVAWAGGNPGQQVERLDELGLPVFRSDAANFEQIASTLERFGRLAGSADTGDTAARELRESVAALGERYVDAAPVEVFYQVWEQPLMTVNGEHWISRALSLCGGVNLFADEAPLVPRLSREAVLAADPEVIITGGMGKADSTWLDAWRQWPQMTAVARDNLYFINPDLVQRATPRLVEGTRTLCQHLDSARERR</sequence>
<dbReference type="PANTHER" id="PTHR30535">
    <property type="entry name" value="VITAMIN B12-BINDING PROTEIN"/>
    <property type="match status" value="1"/>
</dbReference>